<keyword evidence="1" id="KW-1133">Transmembrane helix</keyword>
<dbReference type="RefSeq" id="WP_320510006.1">
    <property type="nucleotide sequence ID" value="NZ_JAXCLW010000006.1"/>
</dbReference>
<feature type="transmembrane region" description="Helical" evidence="1">
    <location>
        <begin position="246"/>
        <end position="266"/>
    </location>
</feature>
<dbReference type="Proteomes" id="UP001279642">
    <property type="component" value="Unassembled WGS sequence"/>
</dbReference>
<comment type="caution">
    <text evidence="2">The sequence shown here is derived from an EMBL/GenBank/DDBJ whole genome shotgun (WGS) entry which is preliminary data.</text>
</comment>
<feature type="transmembrane region" description="Helical" evidence="1">
    <location>
        <begin position="197"/>
        <end position="226"/>
    </location>
</feature>
<dbReference type="InterPro" id="IPR018692">
    <property type="entry name" value="DUF2189"/>
</dbReference>
<organism evidence="2 3">
    <name type="scientific">Dongia soli</name>
    <dbReference type="NCBI Taxonomy" id="600628"/>
    <lineage>
        <taxon>Bacteria</taxon>
        <taxon>Pseudomonadati</taxon>
        <taxon>Pseudomonadota</taxon>
        <taxon>Alphaproteobacteria</taxon>
        <taxon>Rhodospirillales</taxon>
        <taxon>Dongiaceae</taxon>
        <taxon>Dongia</taxon>
    </lineage>
</organism>
<dbReference type="Pfam" id="PF09955">
    <property type="entry name" value="DUF2189"/>
    <property type="match status" value="1"/>
</dbReference>
<evidence type="ECO:0000313" key="2">
    <source>
        <dbReference type="EMBL" id="MDY0884933.1"/>
    </source>
</evidence>
<feature type="transmembrane region" description="Helical" evidence="1">
    <location>
        <begin position="148"/>
        <end position="173"/>
    </location>
</feature>
<name>A0ABU5EFD8_9PROT</name>
<dbReference type="EMBL" id="JAXCLW010000006">
    <property type="protein sequence ID" value="MDY0884933.1"/>
    <property type="molecule type" value="Genomic_DNA"/>
</dbReference>
<proteinExistence type="predicted"/>
<evidence type="ECO:0000313" key="3">
    <source>
        <dbReference type="Proteomes" id="UP001279642"/>
    </source>
</evidence>
<evidence type="ECO:0000256" key="1">
    <source>
        <dbReference type="SAM" id="Phobius"/>
    </source>
</evidence>
<sequence length="297" mass="33072">MALTIRNPVEWGWDQILHAAEAMGLANRSLHRTTEHLYSAPPTIRHIHLADIREVLRKGFEDFGAYRTDVIFLCIVYPIAGLVFARMAFQYEMIPLIFPLASGFALIGPFAGVGLYEMSRRREISLKRGHEHHASWKHAFGVFRNPNFGAILTLGLMLTALLVVWLMTAWWIYQSINGPQPLESWGLFIQNVFTTEAGWWLIVAGCGVGFLFAALAMVISVISFPLMLDRSDIGLATAVGTSIRTVWKNPVVMAGWGLTVVAGLIIGSLPLFIGLVITLPVLGHATWHLYRKLIAPR</sequence>
<keyword evidence="1" id="KW-0812">Transmembrane</keyword>
<feature type="transmembrane region" description="Helical" evidence="1">
    <location>
        <begin position="95"/>
        <end position="118"/>
    </location>
</feature>
<feature type="transmembrane region" description="Helical" evidence="1">
    <location>
        <begin position="70"/>
        <end position="89"/>
    </location>
</feature>
<protein>
    <submittedName>
        <fullName evidence="2">DUF2189 domain-containing protein</fullName>
    </submittedName>
</protein>
<keyword evidence="3" id="KW-1185">Reference proteome</keyword>
<reference evidence="2 3" key="1">
    <citation type="journal article" date="2016" name="Antonie Van Leeuwenhoek">
        <title>Dongia soli sp. nov., isolated from soil from Dokdo, Korea.</title>
        <authorList>
            <person name="Kim D.U."/>
            <person name="Lee H."/>
            <person name="Kim H."/>
            <person name="Kim S.G."/>
            <person name="Ka J.O."/>
        </authorList>
    </citation>
    <scope>NUCLEOTIDE SEQUENCE [LARGE SCALE GENOMIC DNA]</scope>
    <source>
        <strain evidence="2 3">D78</strain>
    </source>
</reference>
<keyword evidence="1" id="KW-0472">Membrane</keyword>
<accession>A0ABU5EFD8</accession>
<gene>
    <name evidence="2" type="ORF">SMD27_18965</name>
</gene>